<dbReference type="CDD" id="cd24010">
    <property type="entry name" value="ASKHA_NBD_AcK_PK"/>
    <property type="match status" value="1"/>
</dbReference>
<comment type="pathway">
    <text evidence="6">Metabolic intermediate biosynthesis; acetyl-CoA biosynthesis; acetyl-CoA from acetate: step 1/2.</text>
</comment>
<protein>
    <recommendedName>
        <fullName evidence="6">Acetate kinase</fullName>
        <ecNumber evidence="6">2.7.2.1</ecNumber>
    </recommendedName>
    <alternativeName>
        <fullName evidence="6">Acetokinase</fullName>
    </alternativeName>
</protein>
<dbReference type="Proteomes" id="UP001230253">
    <property type="component" value="Unassembled WGS sequence"/>
</dbReference>
<accession>A0ABU0CCI0</accession>
<dbReference type="PROSITE" id="PS01076">
    <property type="entry name" value="ACETATE_KINASE_2"/>
    <property type="match status" value="1"/>
</dbReference>
<keyword evidence="3 6" id="KW-0547">Nucleotide-binding</keyword>
<feature type="binding site" evidence="6">
    <location>
        <position position="13"/>
    </location>
    <ligand>
        <name>ATP</name>
        <dbReference type="ChEBI" id="CHEBI:30616"/>
    </ligand>
</feature>
<evidence type="ECO:0000256" key="5">
    <source>
        <dbReference type="ARBA" id="ARBA00022840"/>
    </source>
</evidence>
<feature type="binding site" evidence="6">
    <location>
        <position position="89"/>
    </location>
    <ligand>
        <name>substrate</name>
    </ligand>
</feature>
<comment type="similarity">
    <text evidence="1 6 7">Belongs to the acetokinase family.</text>
</comment>
<comment type="function">
    <text evidence="6">Catalyzes the formation of acetyl phosphate from acetate and ATP. Can also catalyze the reverse reaction.</text>
</comment>
<feature type="binding site" evidence="6">
    <location>
        <begin position="206"/>
        <end position="210"/>
    </location>
    <ligand>
        <name>ATP</name>
        <dbReference type="ChEBI" id="CHEBI:30616"/>
    </ligand>
</feature>
<reference evidence="8 9" key="1">
    <citation type="submission" date="2023-07" db="EMBL/GenBank/DDBJ databases">
        <title>Genomic Encyclopedia of Type Strains, Phase IV (KMG-IV): sequencing the most valuable type-strain genomes for metagenomic binning, comparative biology and taxonomic classification.</title>
        <authorList>
            <person name="Goeker M."/>
        </authorList>
    </citation>
    <scope>NUCLEOTIDE SEQUENCE [LARGE SCALE GENOMIC DNA]</scope>
    <source>
        <strain evidence="8 9">DSM 11549</strain>
    </source>
</reference>
<feature type="site" description="Transition state stabilizer" evidence="6">
    <location>
        <position position="239"/>
    </location>
</feature>
<keyword evidence="9" id="KW-1185">Reference proteome</keyword>
<evidence type="ECO:0000313" key="8">
    <source>
        <dbReference type="EMBL" id="MDQ0327654.1"/>
    </source>
</evidence>
<evidence type="ECO:0000256" key="2">
    <source>
        <dbReference type="ARBA" id="ARBA00022679"/>
    </source>
</evidence>
<evidence type="ECO:0000256" key="6">
    <source>
        <dbReference type="HAMAP-Rule" id="MF_00020"/>
    </source>
</evidence>
<dbReference type="NCBIfam" id="TIGR00016">
    <property type="entry name" value="ackA"/>
    <property type="match status" value="1"/>
</dbReference>
<dbReference type="SUPFAM" id="SSF53067">
    <property type="entry name" value="Actin-like ATPase domain"/>
    <property type="match status" value="2"/>
</dbReference>
<keyword evidence="6" id="KW-0479">Metal-binding</keyword>
<name>A0ABU0CCI0_9BRAD</name>
<feature type="binding site" evidence="6">
    <location>
        <begin position="329"/>
        <end position="333"/>
    </location>
    <ligand>
        <name>ATP</name>
        <dbReference type="ChEBI" id="CHEBI:30616"/>
    </ligand>
</feature>
<evidence type="ECO:0000256" key="3">
    <source>
        <dbReference type="ARBA" id="ARBA00022741"/>
    </source>
</evidence>
<feature type="site" description="Transition state stabilizer" evidence="6">
    <location>
        <position position="178"/>
    </location>
</feature>
<evidence type="ECO:0000256" key="4">
    <source>
        <dbReference type="ARBA" id="ARBA00022777"/>
    </source>
</evidence>
<feature type="binding site" evidence="6">
    <location>
        <position position="382"/>
    </location>
    <ligand>
        <name>Mg(2+)</name>
        <dbReference type="ChEBI" id="CHEBI:18420"/>
    </ligand>
</feature>
<dbReference type="PANTHER" id="PTHR21060">
    <property type="entry name" value="ACETATE KINASE"/>
    <property type="match status" value="1"/>
</dbReference>
<comment type="cofactor">
    <cofactor evidence="6">
        <name>Mg(2+)</name>
        <dbReference type="ChEBI" id="CHEBI:18420"/>
    </cofactor>
    <cofactor evidence="6">
        <name>Mn(2+)</name>
        <dbReference type="ChEBI" id="CHEBI:29035"/>
    </cofactor>
    <text evidence="6">Mg(2+). Can also accept Mn(2+).</text>
</comment>
<evidence type="ECO:0000256" key="1">
    <source>
        <dbReference type="ARBA" id="ARBA00008748"/>
    </source>
</evidence>
<sequence>MILVINCGSSTLKYQLYTTDLKIVAAKGLVSRIGEEGSRLEYTAHGSKHVRVLPVPDHHTAFTAMIDILLDPEAGVIDDISEVTAVGHRAVHGADTFVKSSVINDEVIAKLEECVPLAPLHNPPNLVGIVEARKLLPDVPQVVVFDTAFHQTMPEYAHVYALPYELYSEHRIRRYGFHGTSCRFVNQRAADMLGRPVDELKMVICHLGNGVTIDAIENGRSIDTSIGFATFSGVMMGTRSGDVDPGLIFYLNKQLGMSLGDIEAMLYKRSGLLGVSGISNDMREVEERAEGGCERCELALEMFAYMTRKYIGSYAAALGGLDALVFTAGIGENSPSMRARICEKLDFLGIAIDGDANEAPGEDGRISTRDSRTAAMVVPTDEEKMIAIDTLRLTEKARAEAA</sequence>
<comment type="caution">
    <text evidence="8">The sequence shown here is derived from an EMBL/GenBank/DDBJ whole genome shotgun (WGS) entry which is preliminary data.</text>
</comment>
<dbReference type="InterPro" id="IPR043129">
    <property type="entry name" value="ATPase_NBD"/>
</dbReference>
<evidence type="ECO:0000313" key="9">
    <source>
        <dbReference type="Proteomes" id="UP001230253"/>
    </source>
</evidence>
<dbReference type="EMBL" id="JAUSUK010000002">
    <property type="protein sequence ID" value="MDQ0327654.1"/>
    <property type="molecule type" value="Genomic_DNA"/>
</dbReference>
<dbReference type="GO" id="GO:0008776">
    <property type="term" value="F:acetate kinase activity"/>
    <property type="evidence" value="ECO:0007669"/>
    <property type="project" value="UniProtKB-EC"/>
</dbReference>
<feature type="binding site" evidence="6">
    <location>
        <position position="6"/>
    </location>
    <ligand>
        <name>Mg(2+)</name>
        <dbReference type="ChEBI" id="CHEBI:18420"/>
    </ligand>
</feature>
<keyword evidence="6" id="KW-0963">Cytoplasm</keyword>
<comment type="subunit">
    <text evidence="6">Homodimer.</text>
</comment>
<dbReference type="RefSeq" id="WP_307155649.1">
    <property type="nucleotide sequence ID" value="NZ_JAUSUK010000002.1"/>
</dbReference>
<comment type="subcellular location">
    <subcellularLocation>
        <location evidence="6">Cytoplasm</location>
    </subcellularLocation>
</comment>
<keyword evidence="6" id="KW-0460">Magnesium</keyword>
<dbReference type="InterPro" id="IPR000890">
    <property type="entry name" value="Aliphatic_acid_kin_short-chain"/>
</dbReference>
<dbReference type="InterPro" id="IPR023865">
    <property type="entry name" value="Aliphatic_acid_kinase_CS"/>
</dbReference>
<feature type="binding site" evidence="6">
    <location>
        <begin position="281"/>
        <end position="283"/>
    </location>
    <ligand>
        <name>ATP</name>
        <dbReference type="ChEBI" id="CHEBI:30616"/>
    </ligand>
</feature>
<dbReference type="PANTHER" id="PTHR21060:SF15">
    <property type="entry name" value="ACETATE KINASE-RELATED"/>
    <property type="match status" value="1"/>
</dbReference>
<keyword evidence="2 6" id="KW-0808">Transferase</keyword>
<keyword evidence="4 6" id="KW-0418">Kinase</keyword>
<proteinExistence type="inferred from homology"/>
<dbReference type="HAMAP" id="MF_00020">
    <property type="entry name" value="Acetate_kinase"/>
    <property type="match status" value="1"/>
</dbReference>
<dbReference type="Gene3D" id="3.30.420.40">
    <property type="match status" value="2"/>
</dbReference>
<dbReference type="PRINTS" id="PR00471">
    <property type="entry name" value="ACETATEKNASE"/>
</dbReference>
<dbReference type="PROSITE" id="PS01075">
    <property type="entry name" value="ACETATE_KINASE_1"/>
    <property type="match status" value="1"/>
</dbReference>
<comment type="catalytic activity">
    <reaction evidence="6">
        <text>acetate + ATP = acetyl phosphate + ADP</text>
        <dbReference type="Rhea" id="RHEA:11352"/>
        <dbReference type="ChEBI" id="CHEBI:22191"/>
        <dbReference type="ChEBI" id="CHEBI:30089"/>
        <dbReference type="ChEBI" id="CHEBI:30616"/>
        <dbReference type="ChEBI" id="CHEBI:456216"/>
        <dbReference type="EC" id="2.7.2.1"/>
    </reaction>
</comment>
<dbReference type="InterPro" id="IPR004372">
    <property type="entry name" value="Ac/propionate_kinase"/>
</dbReference>
<dbReference type="EC" id="2.7.2.1" evidence="6"/>
<evidence type="ECO:0000256" key="7">
    <source>
        <dbReference type="RuleBase" id="RU003835"/>
    </source>
</evidence>
<dbReference type="PIRSF" id="PIRSF000722">
    <property type="entry name" value="Acetate_prop_kin"/>
    <property type="match status" value="1"/>
</dbReference>
<organism evidence="8 9">
    <name type="scientific">Rhodopseudomonas julia</name>
    <dbReference type="NCBI Taxonomy" id="200617"/>
    <lineage>
        <taxon>Bacteria</taxon>
        <taxon>Pseudomonadati</taxon>
        <taxon>Pseudomonadota</taxon>
        <taxon>Alphaproteobacteria</taxon>
        <taxon>Hyphomicrobiales</taxon>
        <taxon>Nitrobacteraceae</taxon>
        <taxon>Rhodopseudomonas</taxon>
    </lineage>
</organism>
<feature type="active site" description="Proton donor/acceptor" evidence="6">
    <location>
        <position position="146"/>
    </location>
</feature>
<gene>
    <name evidence="6" type="primary">ackA</name>
    <name evidence="8" type="ORF">J2R99_003523</name>
</gene>
<keyword evidence="5 6" id="KW-0067">ATP-binding</keyword>
<dbReference type="Pfam" id="PF00871">
    <property type="entry name" value="Acetate_kinase"/>
    <property type="match status" value="1"/>
</dbReference>